<feature type="domain" description="Glycine transporter" evidence="8">
    <location>
        <begin position="92"/>
        <end position="165"/>
    </location>
</feature>
<dbReference type="HOGENOM" id="CLU_064906_2_1_0"/>
<keyword evidence="4 7" id="KW-0812">Transmembrane</keyword>
<comment type="similarity">
    <text evidence="2">Belongs to the UPF0126 family.</text>
</comment>
<feature type="transmembrane region" description="Helical" evidence="7">
    <location>
        <begin position="149"/>
        <end position="169"/>
    </location>
</feature>
<dbReference type="STRING" id="522772.Dacet_2758"/>
<evidence type="ECO:0000313" key="10">
    <source>
        <dbReference type="Proteomes" id="UP000002012"/>
    </source>
</evidence>
<gene>
    <name evidence="9" type="ordered locus">Dacet_2758</name>
</gene>
<proteinExistence type="inferred from homology"/>
<protein>
    <recommendedName>
        <fullName evidence="8">Glycine transporter domain-containing protein</fullName>
    </recommendedName>
</protein>
<dbReference type="InterPro" id="IPR005115">
    <property type="entry name" value="Gly_transporter"/>
</dbReference>
<organism evidence="9 10">
    <name type="scientific">Denitrovibrio acetiphilus (strain DSM 12809 / NBRC 114555 / N2460)</name>
    <dbReference type="NCBI Taxonomy" id="522772"/>
    <lineage>
        <taxon>Bacteria</taxon>
        <taxon>Pseudomonadati</taxon>
        <taxon>Deferribacterota</taxon>
        <taxon>Deferribacteres</taxon>
        <taxon>Deferribacterales</taxon>
        <taxon>Geovibrionaceae</taxon>
        <taxon>Denitrovibrio</taxon>
    </lineage>
</organism>
<dbReference type="AlphaFoldDB" id="D4H5S1"/>
<accession>D4H5S1</accession>
<dbReference type="Proteomes" id="UP000002012">
    <property type="component" value="Chromosome"/>
</dbReference>
<dbReference type="GO" id="GO:0005886">
    <property type="term" value="C:plasma membrane"/>
    <property type="evidence" value="ECO:0007669"/>
    <property type="project" value="UniProtKB-SubCell"/>
</dbReference>
<feature type="domain" description="Glycine transporter" evidence="8">
    <location>
        <begin position="6"/>
        <end position="80"/>
    </location>
</feature>
<reference evidence="9 10" key="1">
    <citation type="journal article" date="2010" name="Stand. Genomic Sci.">
        <title>Complete genome sequence of Denitrovibrio acetiphilus type strain (N2460).</title>
        <authorList>
            <person name="Kiss H."/>
            <person name="Lang E."/>
            <person name="Lapidus A."/>
            <person name="Copeland A."/>
            <person name="Nolan M."/>
            <person name="Glavina Del Rio T."/>
            <person name="Chen F."/>
            <person name="Lucas S."/>
            <person name="Tice H."/>
            <person name="Cheng J.F."/>
            <person name="Han C."/>
            <person name="Goodwin L."/>
            <person name="Pitluck S."/>
            <person name="Liolios K."/>
            <person name="Pati A."/>
            <person name="Ivanova N."/>
            <person name="Mavromatis K."/>
            <person name="Chen A."/>
            <person name="Palaniappan K."/>
            <person name="Land M."/>
            <person name="Hauser L."/>
            <person name="Chang Y.J."/>
            <person name="Jeffries C.D."/>
            <person name="Detter J.C."/>
            <person name="Brettin T."/>
            <person name="Spring S."/>
            <person name="Rohde M."/>
            <person name="Goker M."/>
            <person name="Woyke T."/>
            <person name="Bristow J."/>
            <person name="Eisen J.A."/>
            <person name="Markowitz V."/>
            <person name="Hugenholtz P."/>
            <person name="Kyrpides N.C."/>
            <person name="Klenk H.P."/>
        </authorList>
    </citation>
    <scope>NUCLEOTIDE SEQUENCE [LARGE SCALE GENOMIC DNA]</scope>
    <source>
        <strain evidence="10">DSM 12809 / NBRC 114555 / N2460</strain>
    </source>
</reference>
<dbReference type="InParanoid" id="D4H5S1"/>
<feature type="transmembrane region" description="Helical" evidence="7">
    <location>
        <begin position="30"/>
        <end position="51"/>
    </location>
</feature>
<dbReference type="PaxDb" id="522772-Dacet_2758"/>
<keyword evidence="5 7" id="KW-1133">Transmembrane helix</keyword>
<evidence type="ECO:0000256" key="2">
    <source>
        <dbReference type="ARBA" id="ARBA00008193"/>
    </source>
</evidence>
<evidence type="ECO:0000256" key="3">
    <source>
        <dbReference type="ARBA" id="ARBA00022475"/>
    </source>
</evidence>
<feature type="transmembrane region" description="Helical" evidence="7">
    <location>
        <begin position="87"/>
        <end position="110"/>
    </location>
</feature>
<feature type="transmembrane region" description="Helical" evidence="7">
    <location>
        <begin position="116"/>
        <end position="137"/>
    </location>
</feature>
<dbReference type="EMBL" id="CP001968">
    <property type="protein sequence ID" value="ADD69512.1"/>
    <property type="molecule type" value="Genomic_DNA"/>
</dbReference>
<evidence type="ECO:0000256" key="7">
    <source>
        <dbReference type="SAM" id="Phobius"/>
    </source>
</evidence>
<comment type="subcellular location">
    <subcellularLocation>
        <location evidence="1">Cell membrane</location>
        <topology evidence="1">Multi-pass membrane protein</topology>
    </subcellularLocation>
</comment>
<evidence type="ECO:0000256" key="6">
    <source>
        <dbReference type="ARBA" id="ARBA00023136"/>
    </source>
</evidence>
<evidence type="ECO:0000259" key="8">
    <source>
        <dbReference type="Pfam" id="PF03458"/>
    </source>
</evidence>
<dbReference type="KEGG" id="dap:Dacet_2758"/>
<keyword evidence="6 7" id="KW-0472">Membrane</keyword>
<sequence length="203" mass="21893">MTFLQFLDFTGTVAFAASGAIAGARKHLDLYGICFLAIVTAVGGGTVRDALLGRLPPFSFTNITYFILSVLTAIAIFIFYKHISATYSLLVWMDALGLGVFNVIGITVALESGVGYFGSICFGVITGTGGGMLRDVLIGEIPFVLKQEVYATACIVAGMLFCLLHYTGINMQLNMVVSSMLLFAVRMVTFKLDINIPKIKHHD</sequence>
<keyword evidence="10" id="KW-1185">Reference proteome</keyword>
<dbReference type="OrthoDB" id="9791874at2"/>
<feature type="transmembrane region" description="Helical" evidence="7">
    <location>
        <begin position="6"/>
        <end position="23"/>
    </location>
</feature>
<feature type="transmembrane region" description="Helical" evidence="7">
    <location>
        <begin position="63"/>
        <end position="80"/>
    </location>
</feature>
<dbReference type="PANTHER" id="PTHR30506">
    <property type="entry name" value="INNER MEMBRANE PROTEIN"/>
    <property type="match status" value="1"/>
</dbReference>
<dbReference type="eggNOG" id="COG2860">
    <property type="taxonomic scope" value="Bacteria"/>
</dbReference>
<name>D4H5S1_DENA2</name>
<evidence type="ECO:0000256" key="5">
    <source>
        <dbReference type="ARBA" id="ARBA00022989"/>
    </source>
</evidence>
<dbReference type="FunCoup" id="D4H5S1">
    <property type="interactions" value="171"/>
</dbReference>
<evidence type="ECO:0000256" key="4">
    <source>
        <dbReference type="ARBA" id="ARBA00022692"/>
    </source>
</evidence>
<dbReference type="RefSeq" id="WP_013012005.1">
    <property type="nucleotide sequence ID" value="NC_013943.1"/>
</dbReference>
<keyword evidence="3" id="KW-1003">Cell membrane</keyword>
<dbReference type="PANTHER" id="PTHR30506:SF3">
    <property type="entry name" value="UPF0126 INNER MEMBRANE PROTEIN YADS-RELATED"/>
    <property type="match status" value="1"/>
</dbReference>
<evidence type="ECO:0000313" key="9">
    <source>
        <dbReference type="EMBL" id="ADD69512.1"/>
    </source>
</evidence>
<dbReference type="Pfam" id="PF03458">
    <property type="entry name" value="Gly_transporter"/>
    <property type="match status" value="2"/>
</dbReference>
<evidence type="ECO:0000256" key="1">
    <source>
        <dbReference type="ARBA" id="ARBA00004651"/>
    </source>
</evidence>